<dbReference type="InterPro" id="IPR029760">
    <property type="entry name" value="GPX_CS"/>
</dbReference>
<dbReference type="GO" id="GO:0034599">
    <property type="term" value="P:cellular response to oxidative stress"/>
    <property type="evidence" value="ECO:0007669"/>
    <property type="project" value="TreeGrafter"/>
</dbReference>
<evidence type="ECO:0000256" key="2">
    <source>
        <dbReference type="ARBA" id="ARBA00022559"/>
    </source>
</evidence>
<organism evidence="5 6">
    <name type="scientific">Xylanibacter ruminicola</name>
    <name type="common">Prevotella ruminicola</name>
    <dbReference type="NCBI Taxonomy" id="839"/>
    <lineage>
        <taxon>Bacteria</taxon>
        <taxon>Pseudomonadati</taxon>
        <taxon>Bacteroidota</taxon>
        <taxon>Bacteroidia</taxon>
        <taxon>Bacteroidales</taxon>
        <taxon>Prevotellaceae</taxon>
        <taxon>Xylanibacter</taxon>
    </lineage>
</organism>
<dbReference type="FunFam" id="3.40.30.10:FF:000010">
    <property type="entry name" value="Glutathione peroxidase"/>
    <property type="match status" value="1"/>
</dbReference>
<dbReference type="Proteomes" id="UP000182257">
    <property type="component" value="Unassembled WGS sequence"/>
</dbReference>
<dbReference type="InterPro" id="IPR029759">
    <property type="entry name" value="GPX_AS"/>
</dbReference>
<evidence type="ECO:0000313" key="6">
    <source>
        <dbReference type="Proteomes" id="UP000182257"/>
    </source>
</evidence>
<sequence length="192" mass="21706">MHRKRYNCNNDMSKIYDFKALTSKGKEIDFSEFQGKVLLVVNTASKCGFTPQFEGLEALNQKYKDQGLVVIGFPCNQFKEQDPGTDSEISEFCQLNYGVTFQIMKKIDVNGAAADPIFEYLKTQAPTEEYKGLKAKAAKALFKTISKSVEKDSDIKWNFTKFLISKDGDTIKRYAPTTEPADFEKDIEAMLG</sequence>
<dbReference type="PROSITE" id="PS00763">
    <property type="entry name" value="GLUTATHIONE_PEROXID_2"/>
    <property type="match status" value="1"/>
</dbReference>
<evidence type="ECO:0000256" key="4">
    <source>
        <dbReference type="RuleBase" id="RU000499"/>
    </source>
</evidence>
<evidence type="ECO:0000256" key="3">
    <source>
        <dbReference type="ARBA" id="ARBA00023002"/>
    </source>
</evidence>
<gene>
    <name evidence="5" type="ORF">SAMN05216462_0155</name>
</gene>
<dbReference type="PANTHER" id="PTHR11592">
    <property type="entry name" value="GLUTATHIONE PEROXIDASE"/>
    <property type="match status" value="1"/>
</dbReference>
<evidence type="ECO:0000256" key="1">
    <source>
        <dbReference type="ARBA" id="ARBA00006926"/>
    </source>
</evidence>
<dbReference type="PANTHER" id="PTHR11592:SF78">
    <property type="entry name" value="GLUTATHIONE PEROXIDASE"/>
    <property type="match status" value="1"/>
</dbReference>
<dbReference type="PROSITE" id="PS51355">
    <property type="entry name" value="GLUTATHIONE_PEROXID_3"/>
    <property type="match status" value="1"/>
</dbReference>
<evidence type="ECO:0000313" key="5">
    <source>
        <dbReference type="EMBL" id="SDZ97000.1"/>
    </source>
</evidence>
<comment type="similarity">
    <text evidence="1 4">Belongs to the glutathione peroxidase family.</text>
</comment>
<dbReference type="Pfam" id="PF00255">
    <property type="entry name" value="GSHPx"/>
    <property type="match status" value="1"/>
</dbReference>
<dbReference type="PRINTS" id="PR01011">
    <property type="entry name" value="GLUTPROXDASE"/>
</dbReference>
<name>A0A1H3XCP0_XYLRU</name>
<dbReference type="EMBL" id="FNRF01000001">
    <property type="protein sequence ID" value="SDZ97000.1"/>
    <property type="molecule type" value="Genomic_DNA"/>
</dbReference>
<keyword evidence="2 4" id="KW-0575">Peroxidase</keyword>
<dbReference type="Gene3D" id="3.40.30.10">
    <property type="entry name" value="Glutaredoxin"/>
    <property type="match status" value="1"/>
</dbReference>
<dbReference type="GO" id="GO:0004601">
    <property type="term" value="F:peroxidase activity"/>
    <property type="evidence" value="ECO:0007669"/>
    <property type="project" value="UniProtKB-KW"/>
</dbReference>
<reference evidence="5 6" key="1">
    <citation type="submission" date="2016-10" db="EMBL/GenBank/DDBJ databases">
        <authorList>
            <person name="de Groot N.N."/>
        </authorList>
    </citation>
    <scope>NUCLEOTIDE SEQUENCE [LARGE SCALE GENOMIC DNA]</scope>
    <source>
        <strain evidence="5 6">D31d</strain>
    </source>
</reference>
<dbReference type="CDD" id="cd00340">
    <property type="entry name" value="GSH_Peroxidase"/>
    <property type="match status" value="1"/>
</dbReference>
<dbReference type="InterPro" id="IPR036249">
    <property type="entry name" value="Thioredoxin-like_sf"/>
</dbReference>
<dbReference type="SUPFAM" id="SSF52833">
    <property type="entry name" value="Thioredoxin-like"/>
    <property type="match status" value="1"/>
</dbReference>
<proteinExistence type="inferred from homology"/>
<protein>
    <recommendedName>
        <fullName evidence="4">Glutathione peroxidase</fullName>
    </recommendedName>
</protein>
<dbReference type="PIRSF" id="PIRSF000303">
    <property type="entry name" value="Glutathion_perox"/>
    <property type="match status" value="1"/>
</dbReference>
<dbReference type="InterPro" id="IPR000889">
    <property type="entry name" value="Glutathione_peroxidase"/>
</dbReference>
<dbReference type="AlphaFoldDB" id="A0A1H3XCP0"/>
<dbReference type="PROSITE" id="PS00460">
    <property type="entry name" value="GLUTATHIONE_PEROXID_1"/>
    <property type="match status" value="1"/>
</dbReference>
<keyword evidence="3 4" id="KW-0560">Oxidoreductase</keyword>
<accession>A0A1H3XCP0</accession>